<proteinExistence type="predicted"/>
<evidence type="ECO:0000313" key="1">
    <source>
        <dbReference type="EMBL" id="SVB18086.1"/>
    </source>
</evidence>
<reference evidence="1" key="1">
    <citation type="submission" date="2018-05" db="EMBL/GenBank/DDBJ databases">
        <authorList>
            <person name="Lanie J.A."/>
            <person name="Ng W.-L."/>
            <person name="Kazmierczak K.M."/>
            <person name="Andrzejewski T.M."/>
            <person name="Davidsen T.M."/>
            <person name="Wayne K.J."/>
            <person name="Tettelin H."/>
            <person name="Glass J.I."/>
            <person name="Rusch D."/>
            <person name="Podicherti R."/>
            <person name="Tsui H.-C.T."/>
            <person name="Winkler M.E."/>
        </authorList>
    </citation>
    <scope>NUCLEOTIDE SEQUENCE</scope>
</reference>
<sequence>MEYGTIKKLWYEKGGRASSILRSGSVAETGDNKTGLMAYCRVNGCPLCP</sequence>
<accession>A0A382BW99</accession>
<protein>
    <submittedName>
        <fullName evidence="1">Uncharacterized protein</fullName>
    </submittedName>
</protein>
<organism evidence="1">
    <name type="scientific">marine metagenome</name>
    <dbReference type="NCBI Taxonomy" id="408172"/>
    <lineage>
        <taxon>unclassified sequences</taxon>
        <taxon>metagenomes</taxon>
        <taxon>ecological metagenomes</taxon>
    </lineage>
</organism>
<name>A0A382BW99_9ZZZZ</name>
<gene>
    <name evidence="1" type="ORF">METZ01_LOCUS170940</name>
</gene>
<dbReference type="EMBL" id="UINC01031671">
    <property type="protein sequence ID" value="SVB18086.1"/>
    <property type="molecule type" value="Genomic_DNA"/>
</dbReference>
<dbReference type="AlphaFoldDB" id="A0A382BW99"/>